<organism evidence="2 3">
    <name type="scientific">Pyruvatibacter mobilis</name>
    <dbReference type="NCBI Taxonomy" id="1712261"/>
    <lineage>
        <taxon>Bacteria</taxon>
        <taxon>Pseudomonadati</taxon>
        <taxon>Pseudomonadota</taxon>
        <taxon>Alphaproteobacteria</taxon>
        <taxon>Hyphomicrobiales</taxon>
        <taxon>Parvibaculaceae</taxon>
        <taxon>Pyruvatibacter</taxon>
    </lineage>
</organism>
<dbReference type="PANTHER" id="PTHR15887">
    <property type="entry name" value="TRANSMEMBRANE PROTEIN 69"/>
    <property type="match status" value="1"/>
</dbReference>
<keyword evidence="1" id="KW-1133">Transmembrane helix</keyword>
<dbReference type="EMBL" id="WXYQ01000003">
    <property type="protein sequence ID" value="NBG94748.1"/>
    <property type="molecule type" value="Genomic_DNA"/>
</dbReference>
<gene>
    <name evidence="2" type="ORF">GTQ45_03275</name>
</gene>
<evidence type="ECO:0000313" key="3">
    <source>
        <dbReference type="Proteomes" id="UP000470384"/>
    </source>
</evidence>
<protein>
    <submittedName>
        <fullName evidence="2">DUF3429 family protein</fullName>
    </submittedName>
</protein>
<feature type="transmembrane region" description="Helical" evidence="1">
    <location>
        <begin position="100"/>
        <end position="121"/>
    </location>
</feature>
<dbReference type="InterPro" id="IPR021836">
    <property type="entry name" value="DUF3429"/>
</dbReference>
<proteinExistence type="predicted"/>
<reference evidence="2 3" key="1">
    <citation type="journal article" date="2016" name="Int. J. Syst. Evol. Microbiol.">
        <title>Pyruvatibacter mobilis gen. nov., sp. nov., a marine bacterium from the culture broth of Picochlorum sp. 122.</title>
        <authorList>
            <person name="Wang G."/>
            <person name="Tang M."/>
            <person name="Wu H."/>
            <person name="Dai S."/>
            <person name="Li T."/>
            <person name="Chen C."/>
            <person name="He H."/>
            <person name="Fan J."/>
            <person name="Xiang W."/>
            <person name="Li X."/>
        </authorList>
    </citation>
    <scope>NUCLEOTIDE SEQUENCE [LARGE SCALE GENOMIC DNA]</scope>
    <source>
        <strain evidence="2 3">GYP-11</strain>
    </source>
</reference>
<sequence>MTDDTAQTPAAADPRDPLDPPRAAALLGYAGAIPFITAAVIVFFLYPRDEAQTVLAIQIGYGAVILSFLGGIRWALAMLFPEDEALLKKLALSTLPALTGWVALIVPPAWGLPLLIAAFWAQASSDVAATKRNQAPRWYGGYRVRITILVVAALLVSAAGMLLRS</sequence>
<dbReference type="Pfam" id="PF11911">
    <property type="entry name" value="DUF3429"/>
    <property type="match status" value="1"/>
</dbReference>
<dbReference type="RefSeq" id="WP_160586835.1">
    <property type="nucleotide sequence ID" value="NZ_BMHN01000001.1"/>
</dbReference>
<dbReference type="Proteomes" id="UP000470384">
    <property type="component" value="Unassembled WGS sequence"/>
</dbReference>
<feature type="transmembrane region" description="Helical" evidence="1">
    <location>
        <begin position="142"/>
        <end position="163"/>
    </location>
</feature>
<evidence type="ECO:0000313" key="2">
    <source>
        <dbReference type="EMBL" id="NBG94748.1"/>
    </source>
</evidence>
<dbReference type="AlphaFoldDB" id="A0A845Q913"/>
<keyword evidence="1" id="KW-0472">Membrane</keyword>
<feature type="transmembrane region" description="Helical" evidence="1">
    <location>
        <begin position="59"/>
        <end position="80"/>
    </location>
</feature>
<dbReference type="GeneID" id="300655617"/>
<evidence type="ECO:0000256" key="1">
    <source>
        <dbReference type="SAM" id="Phobius"/>
    </source>
</evidence>
<keyword evidence="1" id="KW-0812">Transmembrane</keyword>
<dbReference type="OrthoDB" id="5297436at2"/>
<accession>A0A845Q913</accession>
<comment type="caution">
    <text evidence="2">The sequence shown here is derived from an EMBL/GenBank/DDBJ whole genome shotgun (WGS) entry which is preliminary data.</text>
</comment>
<keyword evidence="3" id="KW-1185">Reference proteome</keyword>
<feature type="transmembrane region" description="Helical" evidence="1">
    <location>
        <begin position="23"/>
        <end position="47"/>
    </location>
</feature>
<name>A0A845Q913_9HYPH</name>
<dbReference type="PANTHER" id="PTHR15887:SF1">
    <property type="entry name" value="TRANSMEMBRANE PROTEIN 69"/>
    <property type="match status" value="1"/>
</dbReference>